<dbReference type="InterPro" id="IPR035679">
    <property type="entry name" value="MDP-1_euk"/>
</dbReference>
<dbReference type="GO" id="GO:0003993">
    <property type="term" value="F:acid phosphatase activity"/>
    <property type="evidence" value="ECO:0007669"/>
    <property type="project" value="TreeGrafter"/>
</dbReference>
<dbReference type="AlphaFoldDB" id="A0A7J7KU79"/>
<dbReference type="SFLD" id="SFLDG01131">
    <property type="entry name" value="C1.5.2:_MDP_Like"/>
    <property type="match status" value="1"/>
</dbReference>
<dbReference type="NCBIfam" id="TIGR01685">
    <property type="entry name" value="MDP-1"/>
    <property type="match status" value="1"/>
</dbReference>
<gene>
    <name evidence="1" type="ORF">EB796_000011</name>
</gene>
<keyword evidence="2" id="KW-1185">Reference proteome</keyword>
<dbReference type="CDD" id="cd07501">
    <property type="entry name" value="HAD_MDP-1_like"/>
    <property type="match status" value="1"/>
</dbReference>
<dbReference type="SUPFAM" id="SSF56784">
    <property type="entry name" value="HAD-like"/>
    <property type="match status" value="1"/>
</dbReference>
<dbReference type="InterPro" id="IPR010036">
    <property type="entry name" value="MDP_1_eu_arc"/>
</dbReference>
<dbReference type="InterPro" id="IPR023214">
    <property type="entry name" value="HAD_sf"/>
</dbReference>
<protein>
    <recommendedName>
        <fullName evidence="3">MDP1</fullName>
    </recommendedName>
</protein>
<accession>A0A7J7KU79</accession>
<dbReference type="NCBIfam" id="TIGR01681">
    <property type="entry name" value="HAD-SF-IIIC"/>
    <property type="match status" value="1"/>
</dbReference>
<dbReference type="InterPro" id="IPR010033">
    <property type="entry name" value="HAD_SF_ppase_IIIC"/>
</dbReference>
<proteinExistence type="predicted"/>
<dbReference type="Pfam" id="PF12689">
    <property type="entry name" value="Acid_PPase"/>
    <property type="match status" value="1"/>
</dbReference>
<dbReference type="PANTHER" id="PTHR17901:SF14">
    <property type="entry name" value="MAGNESIUM-DEPENDENT PHOSPHATASE 1"/>
    <property type="match status" value="1"/>
</dbReference>
<dbReference type="PANTHER" id="PTHR17901">
    <property type="entry name" value="MAGNESIUM-DEPENDENT PHOSPHATASE 1 MDP1"/>
    <property type="match status" value="1"/>
</dbReference>
<evidence type="ECO:0008006" key="3">
    <source>
        <dbReference type="Google" id="ProtNLM"/>
    </source>
</evidence>
<name>A0A7J7KU79_BUGNE</name>
<dbReference type="SFLD" id="SFLDG01129">
    <property type="entry name" value="C1.5:_HAD__Beta-PGM__Phosphata"/>
    <property type="match status" value="1"/>
</dbReference>
<comment type="caution">
    <text evidence="1">The sequence shown here is derived from an EMBL/GenBank/DDBJ whole genome shotgun (WGS) entry which is preliminary data.</text>
</comment>
<dbReference type="SFLD" id="SFLDS00003">
    <property type="entry name" value="Haloacid_Dehalogenase"/>
    <property type="match status" value="1"/>
</dbReference>
<reference evidence="1" key="1">
    <citation type="submission" date="2020-06" db="EMBL/GenBank/DDBJ databases">
        <title>Draft genome of Bugula neritina, a colonial animal packing powerful symbionts and potential medicines.</title>
        <authorList>
            <person name="Rayko M."/>
        </authorList>
    </citation>
    <scope>NUCLEOTIDE SEQUENCE [LARGE SCALE GENOMIC DNA]</scope>
    <source>
        <strain evidence="1">Kwan_BN1</strain>
    </source>
</reference>
<dbReference type="InterPro" id="IPR036412">
    <property type="entry name" value="HAD-like_sf"/>
</dbReference>
<dbReference type="EMBL" id="VXIV02000005">
    <property type="protein sequence ID" value="KAF6041668.1"/>
    <property type="molecule type" value="Genomic_DNA"/>
</dbReference>
<dbReference type="Proteomes" id="UP000593567">
    <property type="component" value="Unassembled WGS sequence"/>
</dbReference>
<evidence type="ECO:0000313" key="1">
    <source>
        <dbReference type="EMBL" id="KAF6041668.1"/>
    </source>
</evidence>
<organism evidence="1 2">
    <name type="scientific">Bugula neritina</name>
    <name type="common">Brown bryozoan</name>
    <name type="synonym">Sertularia neritina</name>
    <dbReference type="NCBI Taxonomy" id="10212"/>
    <lineage>
        <taxon>Eukaryota</taxon>
        <taxon>Metazoa</taxon>
        <taxon>Spiralia</taxon>
        <taxon>Lophotrochozoa</taxon>
        <taxon>Bryozoa</taxon>
        <taxon>Gymnolaemata</taxon>
        <taxon>Cheilostomatida</taxon>
        <taxon>Flustrina</taxon>
        <taxon>Buguloidea</taxon>
        <taxon>Bugulidae</taxon>
        <taxon>Bugula</taxon>
    </lineage>
</organism>
<evidence type="ECO:0000313" key="2">
    <source>
        <dbReference type="Proteomes" id="UP000593567"/>
    </source>
</evidence>
<dbReference type="OrthoDB" id="2865258at2759"/>
<sequence length="167" mass="19500">MASSEVRKRPKLLVFDLDYTLWPFWVDCHVEPPFKKKSNGDVIDSLLRKIEHYPDVPEVLHQLHKEGYTLAIASRTGAPKDAQSLLDLFGWNKYFSYKEMYPGGKKTHFSRIQKDSGIEYKDMIFFDDEPRNIRDISHLGVLAVRIYEETGTTKMVVKEALEEFSKR</sequence>
<dbReference type="Gene3D" id="3.40.50.1000">
    <property type="entry name" value="HAD superfamily/HAD-like"/>
    <property type="match status" value="1"/>
</dbReference>